<feature type="domain" description="Laminin EGF-like" evidence="13">
    <location>
        <begin position="410"/>
        <end position="461"/>
    </location>
</feature>
<dbReference type="Pfam" id="PF21199">
    <property type="entry name" value="LAMININ_IV_B"/>
    <property type="match status" value="1"/>
</dbReference>
<dbReference type="GO" id="GO:0070831">
    <property type="term" value="P:basement membrane assembly"/>
    <property type="evidence" value="ECO:0007669"/>
    <property type="project" value="TreeGrafter"/>
</dbReference>
<keyword evidence="10" id="KW-0325">Glycoprotein</keyword>
<dbReference type="SUPFAM" id="SSF57196">
    <property type="entry name" value="EGF/Laminin"/>
    <property type="match status" value="5"/>
</dbReference>
<dbReference type="STRING" id="62062.ENSHHUP00000053960"/>
<evidence type="ECO:0000256" key="6">
    <source>
        <dbReference type="ARBA" id="ARBA00022869"/>
    </source>
</evidence>
<dbReference type="Gene3D" id="2.170.300.10">
    <property type="entry name" value="Tie2 ligand-binding domain superfamily"/>
    <property type="match status" value="1"/>
</dbReference>
<organism evidence="16 17">
    <name type="scientific">Hucho hucho</name>
    <name type="common">huchen</name>
    <dbReference type="NCBI Taxonomy" id="62062"/>
    <lineage>
        <taxon>Eukaryota</taxon>
        <taxon>Metazoa</taxon>
        <taxon>Chordata</taxon>
        <taxon>Craniata</taxon>
        <taxon>Vertebrata</taxon>
        <taxon>Euteleostomi</taxon>
        <taxon>Actinopterygii</taxon>
        <taxon>Neopterygii</taxon>
        <taxon>Teleostei</taxon>
        <taxon>Protacanthopterygii</taxon>
        <taxon>Salmoniformes</taxon>
        <taxon>Salmonidae</taxon>
        <taxon>Salmoninae</taxon>
        <taxon>Hucho</taxon>
    </lineage>
</organism>
<dbReference type="FunFam" id="2.170.300.10:FF:000004">
    <property type="entry name" value="Laminin subunit beta 1"/>
    <property type="match status" value="1"/>
</dbReference>
<feature type="domain" description="Laminin EGF-like" evidence="13">
    <location>
        <begin position="350"/>
        <end position="409"/>
    </location>
</feature>
<name>A0A4W5NXB0_9TELE</name>
<dbReference type="GeneTree" id="ENSGT00940000167093"/>
<dbReference type="GO" id="GO:0034446">
    <property type="term" value="P:substrate adhesion-dependent cell spreading"/>
    <property type="evidence" value="ECO:0007669"/>
    <property type="project" value="TreeGrafter"/>
</dbReference>
<dbReference type="GO" id="GO:0043256">
    <property type="term" value="C:laminin complex"/>
    <property type="evidence" value="ECO:0007669"/>
    <property type="project" value="TreeGrafter"/>
</dbReference>
<reference evidence="16" key="3">
    <citation type="submission" date="2025-09" db="UniProtKB">
        <authorList>
            <consortium name="Ensembl"/>
        </authorList>
    </citation>
    <scope>IDENTIFICATION</scope>
</reference>
<dbReference type="GO" id="GO:0007411">
    <property type="term" value="P:axon guidance"/>
    <property type="evidence" value="ECO:0007669"/>
    <property type="project" value="TreeGrafter"/>
</dbReference>
<dbReference type="PROSITE" id="PS50027">
    <property type="entry name" value="EGF_LAM_2"/>
    <property type="match status" value="3"/>
</dbReference>
<dbReference type="InterPro" id="IPR050440">
    <property type="entry name" value="Laminin/Netrin_ECM"/>
</dbReference>
<dbReference type="Ensembl" id="ENSHHUT00000055837.1">
    <property type="protein sequence ID" value="ENSHHUP00000053960.1"/>
    <property type="gene ID" value="ENSHHUG00000032403.1"/>
</dbReference>
<feature type="disulfide bond" evidence="12">
    <location>
        <begin position="672"/>
        <end position="681"/>
    </location>
</feature>
<comment type="subcellular location">
    <subcellularLocation>
        <location evidence="1">Secreted</location>
        <location evidence="1">Extracellular space</location>
        <location evidence="1">Extracellular matrix</location>
        <location evidence="1">Basement membrane</location>
    </subcellularLocation>
</comment>
<reference evidence="16" key="2">
    <citation type="submission" date="2025-08" db="UniProtKB">
        <authorList>
            <consortium name="Ensembl"/>
        </authorList>
    </citation>
    <scope>IDENTIFICATION</scope>
</reference>
<feature type="domain" description="Laminin EGF-like" evidence="13">
    <location>
        <begin position="651"/>
        <end position="698"/>
    </location>
</feature>
<dbReference type="FunFam" id="2.10.25.10:FF:000011">
    <property type="entry name" value="Cadherin EGF LAG seven-pass G-type receptor"/>
    <property type="match status" value="1"/>
</dbReference>
<dbReference type="Gene3D" id="2.60.120.260">
    <property type="entry name" value="Galactose-binding domain-like"/>
    <property type="match status" value="1"/>
</dbReference>
<feature type="disulfide bond" evidence="12">
    <location>
        <begin position="651"/>
        <end position="663"/>
    </location>
</feature>
<dbReference type="SMART" id="SM00180">
    <property type="entry name" value="EGF_Lam"/>
    <property type="match status" value="5"/>
</dbReference>
<keyword evidence="5" id="KW-0677">Repeat</keyword>
<feature type="disulfide bond" evidence="12">
    <location>
        <begin position="653"/>
        <end position="670"/>
    </location>
</feature>
<protein>
    <submittedName>
        <fullName evidence="16">Laminin, beta 2-like</fullName>
    </submittedName>
</protein>
<evidence type="ECO:0000256" key="8">
    <source>
        <dbReference type="ARBA" id="ARBA00023054"/>
    </source>
</evidence>
<evidence type="ECO:0000256" key="2">
    <source>
        <dbReference type="ARBA" id="ARBA00022525"/>
    </source>
</evidence>
<dbReference type="Proteomes" id="UP000314982">
    <property type="component" value="Unassembled WGS sequence"/>
</dbReference>
<dbReference type="GO" id="GO:0016477">
    <property type="term" value="P:cell migration"/>
    <property type="evidence" value="ECO:0007669"/>
    <property type="project" value="TreeGrafter"/>
</dbReference>
<dbReference type="PANTHER" id="PTHR10574:SF197">
    <property type="entry name" value="LAMININ SUBUNIT BETA-1 ISOFORM X1"/>
    <property type="match status" value="1"/>
</dbReference>
<keyword evidence="7" id="KW-0130">Cell adhesion</keyword>
<evidence type="ECO:0000256" key="4">
    <source>
        <dbReference type="ARBA" id="ARBA00022729"/>
    </source>
</evidence>
<dbReference type="FunFam" id="2.10.25.10:FF:000135">
    <property type="entry name" value="Laminin subunit beta 4"/>
    <property type="match status" value="1"/>
</dbReference>
<keyword evidence="8" id="KW-0175">Coiled coil</keyword>
<dbReference type="PROSITE" id="PS51117">
    <property type="entry name" value="LAMININ_NTER"/>
    <property type="match status" value="1"/>
</dbReference>
<dbReference type="Pfam" id="PF00053">
    <property type="entry name" value="EGF_laminin"/>
    <property type="match status" value="5"/>
</dbReference>
<comment type="caution">
    <text evidence="12">Lacks conserved residue(s) required for the propagation of feature annotation.</text>
</comment>
<evidence type="ECO:0000256" key="10">
    <source>
        <dbReference type="ARBA" id="ARBA00023180"/>
    </source>
</evidence>
<dbReference type="SMART" id="SM00136">
    <property type="entry name" value="LamNT"/>
    <property type="match status" value="1"/>
</dbReference>
<dbReference type="Pfam" id="PF00055">
    <property type="entry name" value="Laminin_N"/>
    <property type="match status" value="1"/>
</dbReference>
<dbReference type="InterPro" id="IPR008211">
    <property type="entry name" value="Laminin_N"/>
</dbReference>
<feature type="domain" description="Laminin IV type B" evidence="14">
    <location>
        <begin position="501"/>
        <end position="717"/>
    </location>
</feature>
<evidence type="ECO:0000313" key="17">
    <source>
        <dbReference type="Proteomes" id="UP000314982"/>
    </source>
</evidence>
<dbReference type="InterPro" id="IPR002049">
    <property type="entry name" value="LE_dom"/>
</dbReference>
<evidence type="ECO:0000256" key="9">
    <source>
        <dbReference type="ARBA" id="ARBA00023157"/>
    </source>
</evidence>
<dbReference type="FunFam" id="2.60.120.260:FF:000010">
    <property type="entry name" value="Laminin subunit beta 1"/>
    <property type="match status" value="1"/>
</dbReference>
<feature type="disulfide bond" evidence="12">
    <location>
        <begin position="380"/>
        <end position="389"/>
    </location>
</feature>
<dbReference type="GO" id="GO:0009887">
    <property type="term" value="P:animal organ morphogenesis"/>
    <property type="evidence" value="ECO:0007669"/>
    <property type="project" value="TreeGrafter"/>
</dbReference>
<accession>A0A4W5NXB0</accession>
<keyword evidence="4" id="KW-0732">Signal</keyword>
<evidence type="ECO:0000256" key="12">
    <source>
        <dbReference type="PROSITE-ProRule" id="PRU00460"/>
    </source>
</evidence>
<dbReference type="CDD" id="cd00055">
    <property type="entry name" value="EGF_Lam"/>
    <property type="match status" value="5"/>
</dbReference>
<feature type="domain" description="Laminin N-terminal" evidence="15">
    <location>
        <begin position="1"/>
        <end position="241"/>
    </location>
</feature>
<dbReference type="PRINTS" id="PR00011">
    <property type="entry name" value="EGFLAMININ"/>
</dbReference>
<feature type="disulfide bond" evidence="12">
    <location>
        <begin position="445"/>
        <end position="459"/>
    </location>
</feature>
<proteinExistence type="predicted"/>
<dbReference type="FunFam" id="2.10.25.10:FF:000084">
    <property type="entry name" value="Laminin subunit alpha 3"/>
    <property type="match status" value="1"/>
</dbReference>
<evidence type="ECO:0000259" key="14">
    <source>
        <dbReference type="PROSITE" id="PS51116"/>
    </source>
</evidence>
<keyword evidence="6" id="KW-0084">Basement membrane</keyword>
<dbReference type="GO" id="GO:0009888">
    <property type="term" value="P:tissue development"/>
    <property type="evidence" value="ECO:0007669"/>
    <property type="project" value="TreeGrafter"/>
</dbReference>
<sequence>MEGSCYPATGNLLVGRAINLTATSTCGLHGPEHYCIVSHLQESDKCFACNSQHPYDPYNHKNSHRVKNVIQLKDSNEDLTWWQSVNGVCEGVSIRLNLEAEFHFTHLIMKFKTFRPAAMLIERSADFGRSWRPYRYFAYNCSKMFPRVPSHTLHHINDVICEERYSDIEPSTEGEVIYKVLDPAIHVKDPYSLEIQELLRITNLRINFTKLHTLGDNLLDRRSDVLQKYYYSLYELVVRGSCFCYGHASECAPVPGVDARDNALFTPWFMSHVPVWEPLVIAYEDDCERIVQETMITVMFSFCAVIGQIHGRCVCKHNTEGLNCEHCRDLHNDLPWSPAEADNPHTCRACDCDPVGSMKGGVCDSHTDQDMSMIAGQCRCKLNVKGTRCDYCKEGYYGLSQNDPQGCQPCNCDPRGIIMLGAPCDQISGDCSCKRYITGRYCNQCLPEYWGLSNDLAGCRACDCDFGGAYSNRCMVENGQCDCRRNLIGRQCSDVQPEYFCAPLDYYKYEAEDTPDVKSVHRERSQGHMVTWTGPGFAQVKDGAGLVFTIDNIPYAMDYDIMIRYEPEVQYASLPPVLLVFHALYYYCKTRDCLCVTHRYVQMPSPFCFEPSNRYVVAIRLQRHGVSQRHLTAFILVDSVMTTLHERELKCQCDPQGSLSAECDRVGGQCRCKPNVIGRRCDQCAPHTYGFGPYGCTGEWALASFSQSSHLYLIDII</sequence>
<evidence type="ECO:0000313" key="16">
    <source>
        <dbReference type="Ensembl" id="ENSHHUP00000053960.1"/>
    </source>
</evidence>
<dbReference type="PROSITE" id="PS01248">
    <property type="entry name" value="EGF_LAM_1"/>
    <property type="match status" value="3"/>
</dbReference>
<dbReference type="InterPro" id="IPR013015">
    <property type="entry name" value="Laminin_IV_B"/>
</dbReference>
<keyword evidence="2" id="KW-0964">Secreted</keyword>
<keyword evidence="11 12" id="KW-0424">Laminin EGF-like domain</keyword>
<evidence type="ECO:0000256" key="5">
    <source>
        <dbReference type="ARBA" id="ARBA00022737"/>
    </source>
</evidence>
<dbReference type="PANTHER" id="PTHR10574">
    <property type="entry name" value="NETRIN/LAMININ-RELATED"/>
    <property type="match status" value="1"/>
</dbReference>
<evidence type="ECO:0000256" key="11">
    <source>
        <dbReference type="ARBA" id="ARBA00023292"/>
    </source>
</evidence>
<dbReference type="Gene3D" id="2.10.25.10">
    <property type="entry name" value="Laminin"/>
    <property type="match status" value="4"/>
</dbReference>
<dbReference type="PROSITE" id="PS51116">
    <property type="entry name" value="LAMININ_IVB"/>
    <property type="match status" value="1"/>
</dbReference>
<evidence type="ECO:0000256" key="7">
    <source>
        <dbReference type="ARBA" id="ARBA00022889"/>
    </source>
</evidence>
<evidence type="ECO:0000256" key="1">
    <source>
        <dbReference type="ARBA" id="ARBA00004302"/>
    </source>
</evidence>
<evidence type="ECO:0000259" key="15">
    <source>
        <dbReference type="PROSITE" id="PS51117"/>
    </source>
</evidence>
<evidence type="ECO:0000256" key="3">
    <source>
        <dbReference type="ARBA" id="ARBA00022530"/>
    </source>
</evidence>
<dbReference type="FunFam" id="2.10.25.10:FF:000280">
    <property type="entry name" value="Laminin subunit beta 4"/>
    <property type="match status" value="1"/>
</dbReference>
<evidence type="ECO:0000259" key="13">
    <source>
        <dbReference type="PROSITE" id="PS50027"/>
    </source>
</evidence>
<keyword evidence="3" id="KW-0272">Extracellular matrix</keyword>
<keyword evidence="17" id="KW-1185">Reference proteome</keyword>
<dbReference type="AlphaFoldDB" id="A0A4W5NXB0"/>
<feature type="disulfide bond" evidence="12">
    <location>
        <begin position="433"/>
        <end position="442"/>
    </location>
</feature>
<reference evidence="17" key="1">
    <citation type="submission" date="2018-06" db="EMBL/GenBank/DDBJ databases">
        <title>Genome assembly of Danube salmon.</title>
        <authorList>
            <person name="Macqueen D.J."/>
            <person name="Gundappa M.K."/>
        </authorList>
    </citation>
    <scope>NUCLEOTIDE SEQUENCE [LARGE SCALE GENOMIC DNA]</scope>
</reference>
<keyword evidence="9 12" id="KW-1015">Disulfide bond</keyword>